<dbReference type="GO" id="GO:0005525">
    <property type="term" value="F:GTP binding"/>
    <property type="evidence" value="ECO:0007669"/>
    <property type="project" value="UniProtKB-KW"/>
</dbReference>
<dbReference type="InterPro" id="IPR012973">
    <property type="entry name" value="NOG_C"/>
</dbReference>
<dbReference type="Gene3D" id="3.40.50.300">
    <property type="entry name" value="P-loop containing nucleotide triphosphate hydrolases"/>
    <property type="match status" value="1"/>
</dbReference>
<organism evidence="8 9">
    <name type="scientific">Trachipleistophora hominis</name>
    <name type="common">Microsporidian parasite</name>
    <dbReference type="NCBI Taxonomy" id="72359"/>
    <lineage>
        <taxon>Eukaryota</taxon>
        <taxon>Fungi</taxon>
        <taxon>Fungi incertae sedis</taxon>
        <taxon>Microsporidia</taxon>
        <taxon>Pleistophoridae</taxon>
        <taxon>Trachipleistophora</taxon>
    </lineage>
</organism>
<dbReference type="Pfam" id="PF06858">
    <property type="entry name" value="NOG1"/>
    <property type="match status" value="1"/>
</dbReference>
<dbReference type="GO" id="GO:0005730">
    <property type="term" value="C:nucleolus"/>
    <property type="evidence" value="ECO:0007669"/>
    <property type="project" value="UniProtKB-SubCell"/>
</dbReference>
<dbReference type="GO" id="GO:1902626">
    <property type="term" value="P:assembly of large subunit precursor of preribosome"/>
    <property type="evidence" value="ECO:0007669"/>
    <property type="project" value="EnsemblFungi"/>
</dbReference>
<comment type="subcellular location">
    <subcellularLocation>
        <location evidence="1">Nucleus</location>
        <location evidence="1">Nucleolus</location>
    </subcellularLocation>
</comment>
<evidence type="ECO:0000256" key="3">
    <source>
        <dbReference type="ARBA" id="ARBA00022741"/>
    </source>
</evidence>
<dbReference type="HOGENOM" id="CLU_011784_5_1_1"/>
<dbReference type="InterPro" id="IPR010674">
    <property type="entry name" value="NOG1_Rossman_fold_dom"/>
</dbReference>
<evidence type="ECO:0000313" key="9">
    <source>
        <dbReference type="Proteomes" id="UP000011185"/>
    </source>
</evidence>
<feature type="region of interest" description="Disordered" evidence="6">
    <location>
        <begin position="508"/>
        <end position="552"/>
    </location>
</feature>
<dbReference type="Pfam" id="PF17835">
    <property type="entry name" value="NOG1_N"/>
    <property type="match status" value="1"/>
</dbReference>
<reference evidence="8 9" key="1">
    <citation type="journal article" date="2012" name="PLoS Pathog.">
        <title>The genome of the obligate intracellular parasite Trachipleistophora hominis: new insights into microsporidian genome dynamics and reductive evolution.</title>
        <authorList>
            <person name="Heinz E."/>
            <person name="Williams T.A."/>
            <person name="Nakjang S."/>
            <person name="Noel C.J."/>
            <person name="Swan D.C."/>
            <person name="Goldberg A.V."/>
            <person name="Harris S.R."/>
            <person name="Weinmaier T."/>
            <person name="Markert S."/>
            <person name="Becher D."/>
            <person name="Bernhardt J."/>
            <person name="Dagan T."/>
            <person name="Hacker C."/>
            <person name="Lucocq J.M."/>
            <person name="Schweder T."/>
            <person name="Rattei T."/>
            <person name="Hall N."/>
            <person name="Hirt R.P."/>
            <person name="Embley T.M."/>
        </authorList>
    </citation>
    <scope>NUCLEOTIDE SEQUENCE [LARGE SCALE GENOMIC DNA]</scope>
</reference>
<feature type="domain" description="OBG-type G" evidence="7">
    <location>
        <begin position="191"/>
        <end position="369"/>
    </location>
</feature>
<dbReference type="PRINTS" id="PR00326">
    <property type="entry name" value="GTP1OBG"/>
</dbReference>
<dbReference type="InterPro" id="IPR041623">
    <property type="entry name" value="NOG1_N"/>
</dbReference>
<feature type="compositionally biased region" description="Basic and acidic residues" evidence="6">
    <location>
        <begin position="534"/>
        <end position="545"/>
    </location>
</feature>
<proteinExistence type="predicted"/>
<name>L7JYW1_TRAHO</name>
<dbReference type="InterPro" id="IPR006073">
    <property type="entry name" value="GTP-bd"/>
</dbReference>
<dbReference type="SUPFAM" id="SSF52540">
    <property type="entry name" value="P-loop containing nucleoside triphosphate hydrolases"/>
    <property type="match status" value="1"/>
</dbReference>
<evidence type="ECO:0000256" key="6">
    <source>
        <dbReference type="SAM" id="MobiDB-lite"/>
    </source>
</evidence>
<dbReference type="Gene3D" id="1.20.120.1190">
    <property type="match status" value="1"/>
</dbReference>
<sequence>MVHNSFVDAFLVYCKFFNKIRLPIRMAFNFKAIKRIPLSLIDVVLSKTQRKTPTVIRKKHPLPKIRSFYTRKVKFTGAEYVAQLETIINSFPHVEDIHPFYNDLINVLYDKSHFKMALGHLNSTKKNIEGITNEYVRLIKYGTSLYGCKQLKRAGLGKMTSLVKRLKPTLEYLEEVRQHMSRLPQIDPECRTVLLCGLPNTGKSSFMNSVSKADVDVQPYAFTTRSLFVGHFEYNYLSWQVVDTPGVLDHALEEMNTIEMQSVTALAHLNSIVLFFLDISEQCGYSIDQQINLYKSLAPLIDRRMLIVLSKCDLKATVEEKNTVVEQIGLDDLSDDVRCFINDKQYALLSVFDPESVEKVKQMACDLHLEKSLESKLQKNLEPILNRINVHEPASHRPKEECMLRNGEEKIITEKELAKDNLDYYFDENKNYLVNEEEKYDVMPEIYNGRNVIDFVDPDVMRKVENLDRNFPIRDYDVFDNTIKREIDKRIKVKQEYSRSKLRASLPDRFKNNPRKKLSTCKEAGPKTRGPKQFVERQKPMEYNRKPKHLYR</sequence>
<dbReference type="OMA" id="ILEHDEW"/>
<dbReference type="PROSITE" id="PS51710">
    <property type="entry name" value="G_OBG"/>
    <property type="match status" value="1"/>
</dbReference>
<keyword evidence="5" id="KW-0539">Nucleus</keyword>
<evidence type="ECO:0000256" key="2">
    <source>
        <dbReference type="ARBA" id="ARBA00022517"/>
    </source>
</evidence>
<dbReference type="FunCoup" id="L7JYW1">
    <property type="interactions" value="214"/>
</dbReference>
<dbReference type="EMBL" id="JH993860">
    <property type="protein sequence ID" value="ELQ76211.1"/>
    <property type="molecule type" value="Genomic_DNA"/>
</dbReference>
<keyword evidence="3" id="KW-0547">Nucleotide-binding</keyword>
<evidence type="ECO:0000256" key="5">
    <source>
        <dbReference type="ARBA" id="ARBA00023242"/>
    </source>
</evidence>
<dbReference type="PANTHER" id="PTHR45759">
    <property type="entry name" value="NUCLEOLAR GTP-BINDING PROTEIN 1"/>
    <property type="match status" value="1"/>
</dbReference>
<dbReference type="AlphaFoldDB" id="L7JYW1"/>
<dbReference type="CDD" id="cd01897">
    <property type="entry name" value="NOG"/>
    <property type="match status" value="1"/>
</dbReference>
<gene>
    <name evidence="8" type="ORF">THOM_0822</name>
</gene>
<dbReference type="InterPro" id="IPR027417">
    <property type="entry name" value="P-loop_NTPase"/>
</dbReference>
<evidence type="ECO:0000256" key="1">
    <source>
        <dbReference type="ARBA" id="ARBA00004604"/>
    </source>
</evidence>
<dbReference type="InParanoid" id="L7JYW1"/>
<protein>
    <submittedName>
        <fullName evidence="8">GTP-binding protein CRFG/NOG1 (ODN superfamily)</fullName>
    </submittedName>
</protein>
<dbReference type="STRING" id="72359.L7JYW1"/>
<dbReference type="GO" id="GO:0005737">
    <property type="term" value="C:cytoplasm"/>
    <property type="evidence" value="ECO:0007669"/>
    <property type="project" value="EnsemblFungi"/>
</dbReference>
<keyword evidence="2" id="KW-0690">Ribosome biogenesis</keyword>
<dbReference type="GO" id="GO:0030687">
    <property type="term" value="C:preribosome, large subunit precursor"/>
    <property type="evidence" value="ECO:0007669"/>
    <property type="project" value="EnsemblFungi"/>
</dbReference>
<dbReference type="Proteomes" id="UP000011185">
    <property type="component" value="Unassembled WGS sequence"/>
</dbReference>
<dbReference type="GO" id="GO:0000054">
    <property type="term" value="P:ribosomal subunit export from nucleus"/>
    <property type="evidence" value="ECO:0007669"/>
    <property type="project" value="EnsemblFungi"/>
</dbReference>
<dbReference type="GO" id="GO:0006364">
    <property type="term" value="P:rRNA processing"/>
    <property type="evidence" value="ECO:0007669"/>
    <property type="project" value="EnsemblFungi"/>
</dbReference>
<keyword evidence="9" id="KW-1185">Reference proteome</keyword>
<evidence type="ECO:0000313" key="8">
    <source>
        <dbReference type="EMBL" id="ELQ76211.1"/>
    </source>
</evidence>
<dbReference type="Pfam" id="PF08155">
    <property type="entry name" value="NOGCT"/>
    <property type="match status" value="1"/>
</dbReference>
<evidence type="ECO:0000259" key="7">
    <source>
        <dbReference type="PROSITE" id="PS51710"/>
    </source>
</evidence>
<keyword evidence="4" id="KW-0342">GTP-binding</keyword>
<dbReference type="VEuPathDB" id="MicrosporidiaDB:THOM_0822"/>
<dbReference type="OrthoDB" id="415015at2759"/>
<accession>L7JYW1</accession>
<evidence type="ECO:0000256" key="4">
    <source>
        <dbReference type="ARBA" id="ARBA00023134"/>
    </source>
</evidence>
<dbReference type="InterPro" id="IPR031167">
    <property type="entry name" value="G_OBG"/>
</dbReference>